<dbReference type="RefSeq" id="XP_025578780.1">
    <property type="nucleotide sequence ID" value="XM_025721233.1"/>
</dbReference>
<accession>A0A395HAD8</accession>
<evidence type="ECO:0000313" key="2">
    <source>
        <dbReference type="EMBL" id="RAL04453.1"/>
    </source>
</evidence>
<feature type="compositionally biased region" description="Basic and acidic residues" evidence="1">
    <location>
        <begin position="51"/>
        <end position="61"/>
    </location>
</feature>
<evidence type="ECO:0000313" key="3">
    <source>
        <dbReference type="Proteomes" id="UP000249402"/>
    </source>
</evidence>
<dbReference type="InterPro" id="IPR036397">
    <property type="entry name" value="RNaseH_sf"/>
</dbReference>
<sequence length="273" mass="30881">MRGLLHPKVRNPTIEATPDTTSVISHVILAFQRSYIPTTRIASTVFPPLLSKERTPKDTSRPETLSQLRSQSQHRTYPPSQIHPPNPSNTPQTLFPPGIGYNTHPIVSRFIRRTDPTQILLYTDGAYLKNSRSHPQADHGIIFRPSKDLPPDPKLENNSNFRLENEGPTDEEYPTSTRAGWITGRDRGVSRGRRLGLRDGSSGAGRRARGMPVKNRDLWECLLGEMERWDDAGLRIQFWRIPRDWNTDADLYAKQGALKTPRSEFADISGVLV</sequence>
<protein>
    <recommendedName>
        <fullName evidence="4">RNase H type-1 domain-containing protein</fullName>
    </recommendedName>
</protein>
<dbReference type="OrthoDB" id="407198at2759"/>
<reference evidence="2 3" key="1">
    <citation type="submission" date="2018-02" db="EMBL/GenBank/DDBJ databases">
        <title>The genomes of Aspergillus section Nigri reveals drivers in fungal speciation.</title>
        <authorList>
            <consortium name="DOE Joint Genome Institute"/>
            <person name="Vesth T.C."/>
            <person name="Nybo J."/>
            <person name="Theobald S."/>
            <person name="Brandl J."/>
            <person name="Frisvad J.C."/>
            <person name="Nielsen K.F."/>
            <person name="Lyhne E.K."/>
            <person name="Kogle M.E."/>
            <person name="Kuo A."/>
            <person name="Riley R."/>
            <person name="Clum A."/>
            <person name="Nolan M."/>
            <person name="Lipzen A."/>
            <person name="Salamov A."/>
            <person name="Henrissat B."/>
            <person name="Wiebenga A."/>
            <person name="De vries R.P."/>
            <person name="Grigoriev I.V."/>
            <person name="Mortensen U.H."/>
            <person name="Andersen M.R."/>
            <person name="Baker S.E."/>
        </authorList>
    </citation>
    <scope>NUCLEOTIDE SEQUENCE [LARGE SCALE GENOMIC DNA]</scope>
    <source>
        <strain evidence="2 3">CBS 121593</strain>
    </source>
</reference>
<dbReference type="GO" id="GO:0003676">
    <property type="term" value="F:nucleic acid binding"/>
    <property type="evidence" value="ECO:0007669"/>
    <property type="project" value="InterPro"/>
</dbReference>
<dbReference type="Gene3D" id="3.30.420.10">
    <property type="entry name" value="Ribonuclease H-like superfamily/Ribonuclease H"/>
    <property type="match status" value="1"/>
</dbReference>
<feature type="region of interest" description="Disordered" evidence="1">
    <location>
        <begin position="142"/>
        <end position="184"/>
    </location>
</feature>
<dbReference type="Proteomes" id="UP000249402">
    <property type="component" value="Unassembled WGS sequence"/>
</dbReference>
<evidence type="ECO:0000256" key="1">
    <source>
        <dbReference type="SAM" id="MobiDB-lite"/>
    </source>
</evidence>
<organism evidence="2 3">
    <name type="scientific">Aspergillus ibericus CBS 121593</name>
    <dbReference type="NCBI Taxonomy" id="1448316"/>
    <lineage>
        <taxon>Eukaryota</taxon>
        <taxon>Fungi</taxon>
        <taxon>Dikarya</taxon>
        <taxon>Ascomycota</taxon>
        <taxon>Pezizomycotina</taxon>
        <taxon>Eurotiomycetes</taxon>
        <taxon>Eurotiomycetidae</taxon>
        <taxon>Eurotiales</taxon>
        <taxon>Aspergillaceae</taxon>
        <taxon>Aspergillus</taxon>
        <taxon>Aspergillus subgen. Circumdati</taxon>
    </lineage>
</organism>
<dbReference type="EMBL" id="KZ824424">
    <property type="protein sequence ID" value="RAL04453.1"/>
    <property type="molecule type" value="Genomic_DNA"/>
</dbReference>
<feature type="compositionally biased region" description="Polar residues" evidence="1">
    <location>
        <begin position="62"/>
        <end position="79"/>
    </location>
</feature>
<proteinExistence type="predicted"/>
<feature type="region of interest" description="Disordered" evidence="1">
    <location>
        <begin position="51"/>
        <end position="97"/>
    </location>
</feature>
<evidence type="ECO:0008006" key="4">
    <source>
        <dbReference type="Google" id="ProtNLM"/>
    </source>
</evidence>
<keyword evidence="3" id="KW-1185">Reference proteome</keyword>
<dbReference type="AlphaFoldDB" id="A0A395HAD8"/>
<gene>
    <name evidence="2" type="ORF">BO80DRAFT_441919</name>
</gene>
<dbReference type="STRING" id="1448316.A0A395HAD8"/>
<name>A0A395HAD8_9EURO</name>
<dbReference type="GeneID" id="37226098"/>
<feature type="compositionally biased region" description="Basic and acidic residues" evidence="1">
    <location>
        <begin position="145"/>
        <end position="155"/>
    </location>
</feature>
<dbReference type="VEuPathDB" id="FungiDB:BO80DRAFT_441919"/>